<feature type="compositionally biased region" description="Basic residues" evidence="1">
    <location>
        <begin position="1"/>
        <end position="16"/>
    </location>
</feature>
<evidence type="ECO:0000313" key="3">
    <source>
        <dbReference type="Proteomes" id="UP001341840"/>
    </source>
</evidence>
<dbReference type="Proteomes" id="UP001341840">
    <property type="component" value="Unassembled WGS sequence"/>
</dbReference>
<keyword evidence="3" id="KW-1185">Reference proteome</keyword>
<gene>
    <name evidence="2" type="ORF">PIB30_049264</name>
</gene>
<proteinExistence type="predicted"/>
<feature type="compositionally biased region" description="Basic and acidic residues" evidence="1">
    <location>
        <begin position="54"/>
        <end position="68"/>
    </location>
</feature>
<organism evidence="2 3">
    <name type="scientific">Stylosanthes scabra</name>
    <dbReference type="NCBI Taxonomy" id="79078"/>
    <lineage>
        <taxon>Eukaryota</taxon>
        <taxon>Viridiplantae</taxon>
        <taxon>Streptophyta</taxon>
        <taxon>Embryophyta</taxon>
        <taxon>Tracheophyta</taxon>
        <taxon>Spermatophyta</taxon>
        <taxon>Magnoliopsida</taxon>
        <taxon>eudicotyledons</taxon>
        <taxon>Gunneridae</taxon>
        <taxon>Pentapetalae</taxon>
        <taxon>rosids</taxon>
        <taxon>fabids</taxon>
        <taxon>Fabales</taxon>
        <taxon>Fabaceae</taxon>
        <taxon>Papilionoideae</taxon>
        <taxon>50 kb inversion clade</taxon>
        <taxon>dalbergioids sensu lato</taxon>
        <taxon>Dalbergieae</taxon>
        <taxon>Pterocarpus clade</taxon>
        <taxon>Stylosanthes</taxon>
    </lineage>
</organism>
<name>A0ABU6VFB1_9FABA</name>
<protein>
    <submittedName>
        <fullName evidence="2">Uncharacterized protein</fullName>
    </submittedName>
</protein>
<feature type="region of interest" description="Disordered" evidence="1">
    <location>
        <begin position="1"/>
        <end position="68"/>
    </location>
</feature>
<evidence type="ECO:0000256" key="1">
    <source>
        <dbReference type="SAM" id="MobiDB-lite"/>
    </source>
</evidence>
<accession>A0ABU6VFB1</accession>
<dbReference type="EMBL" id="JASCZI010151364">
    <property type="protein sequence ID" value="MED6172350.1"/>
    <property type="molecule type" value="Genomic_DNA"/>
</dbReference>
<sequence>MDKKPKKSPTQHRPRARALTMAHPRPPFLNMEVSVGGAPARPSWRTRATPFRNAQDKDLARPRGDGRTHLNEGYFGDFTFPGHGPSISQAQFDLYGGGTAEAQHTFSHFINFSVSLVLGDFWGSSPSLSFSL</sequence>
<comment type="caution">
    <text evidence="2">The sequence shown here is derived from an EMBL/GenBank/DDBJ whole genome shotgun (WGS) entry which is preliminary data.</text>
</comment>
<reference evidence="2 3" key="1">
    <citation type="journal article" date="2023" name="Plants (Basel)">
        <title>Bridging the Gap: Combining Genomics and Transcriptomics Approaches to Understand Stylosanthes scabra, an Orphan Legume from the Brazilian Caatinga.</title>
        <authorList>
            <person name="Ferreira-Neto J.R.C."/>
            <person name="da Silva M.D."/>
            <person name="Binneck E."/>
            <person name="de Melo N.F."/>
            <person name="da Silva R.H."/>
            <person name="de Melo A.L.T.M."/>
            <person name="Pandolfi V."/>
            <person name="Bustamante F.O."/>
            <person name="Brasileiro-Vidal A.C."/>
            <person name="Benko-Iseppon A.M."/>
        </authorList>
    </citation>
    <scope>NUCLEOTIDE SEQUENCE [LARGE SCALE GENOMIC DNA]</scope>
    <source>
        <tissue evidence="2">Leaves</tissue>
    </source>
</reference>
<evidence type="ECO:0000313" key="2">
    <source>
        <dbReference type="EMBL" id="MED6172350.1"/>
    </source>
</evidence>